<evidence type="ECO:0000256" key="1">
    <source>
        <dbReference type="ARBA" id="ARBA00022714"/>
    </source>
</evidence>
<protein>
    <submittedName>
        <fullName evidence="6">Rieske Fe-S protein</fullName>
    </submittedName>
</protein>
<dbReference type="Gene3D" id="2.102.10.10">
    <property type="entry name" value="Rieske [2Fe-2S] iron-sulphur domain"/>
    <property type="match status" value="1"/>
</dbReference>
<organism evidence="6 7">
    <name type="scientific">Kutzneria viridogrisea</name>
    <dbReference type="NCBI Taxonomy" id="47990"/>
    <lineage>
        <taxon>Bacteria</taxon>
        <taxon>Bacillati</taxon>
        <taxon>Actinomycetota</taxon>
        <taxon>Actinomycetes</taxon>
        <taxon>Pseudonocardiales</taxon>
        <taxon>Pseudonocardiaceae</taxon>
        <taxon>Kutzneria</taxon>
    </lineage>
</organism>
<keyword evidence="1" id="KW-0001">2Fe-2S</keyword>
<sequence length="106" mass="11547">MSAAVRVELTWPRHNVVVVGEQRYFGLERDGAVHLIASRCPHRGGPLHLGEVEGNGLRCPWHGNSFRVDRLCTRGVSTVQRGPHVIAYLPDGGADPVATNTMVLAQ</sequence>
<keyword evidence="3" id="KW-0408">Iron</keyword>
<dbReference type="InterPro" id="IPR036922">
    <property type="entry name" value="Rieske_2Fe-2S_sf"/>
</dbReference>
<evidence type="ECO:0000256" key="2">
    <source>
        <dbReference type="ARBA" id="ARBA00022723"/>
    </source>
</evidence>
<evidence type="ECO:0000313" key="7">
    <source>
        <dbReference type="Proteomes" id="UP000517916"/>
    </source>
</evidence>
<dbReference type="RefSeq" id="WP_025359499.1">
    <property type="nucleotide sequence ID" value="NZ_BAAABQ010000010.1"/>
</dbReference>
<evidence type="ECO:0000256" key="3">
    <source>
        <dbReference type="ARBA" id="ARBA00023004"/>
    </source>
</evidence>
<dbReference type="Pfam" id="PF00355">
    <property type="entry name" value="Rieske"/>
    <property type="match status" value="1"/>
</dbReference>
<proteinExistence type="predicted"/>
<evidence type="ECO:0000256" key="4">
    <source>
        <dbReference type="ARBA" id="ARBA00023014"/>
    </source>
</evidence>
<keyword evidence="4" id="KW-0411">Iron-sulfur</keyword>
<dbReference type="PROSITE" id="PS51296">
    <property type="entry name" value="RIESKE"/>
    <property type="match status" value="1"/>
</dbReference>
<dbReference type="SUPFAM" id="SSF50022">
    <property type="entry name" value="ISP domain"/>
    <property type="match status" value="1"/>
</dbReference>
<evidence type="ECO:0000313" key="6">
    <source>
        <dbReference type="EMBL" id="MBA8922848.1"/>
    </source>
</evidence>
<dbReference type="EMBL" id="JACJID010000001">
    <property type="protein sequence ID" value="MBA8922848.1"/>
    <property type="molecule type" value="Genomic_DNA"/>
</dbReference>
<feature type="domain" description="Rieske" evidence="5">
    <location>
        <begin position="2"/>
        <end position="97"/>
    </location>
</feature>
<comment type="caution">
    <text evidence="6">The sequence shown here is derived from an EMBL/GenBank/DDBJ whole genome shotgun (WGS) entry which is preliminary data.</text>
</comment>
<dbReference type="InterPro" id="IPR017941">
    <property type="entry name" value="Rieske_2Fe-2S"/>
</dbReference>
<reference evidence="6 7" key="1">
    <citation type="submission" date="2020-08" db="EMBL/GenBank/DDBJ databases">
        <title>Genomic Encyclopedia of Archaeal and Bacterial Type Strains, Phase II (KMG-II): from individual species to whole genera.</title>
        <authorList>
            <person name="Goeker M."/>
        </authorList>
    </citation>
    <scope>NUCLEOTIDE SEQUENCE [LARGE SCALE GENOMIC DNA]</scope>
    <source>
        <strain evidence="6 7">DSM 43850</strain>
    </source>
</reference>
<keyword evidence="7" id="KW-1185">Reference proteome</keyword>
<gene>
    <name evidence="6" type="ORF">BC739_000045</name>
</gene>
<dbReference type="Proteomes" id="UP000517916">
    <property type="component" value="Unassembled WGS sequence"/>
</dbReference>
<keyword evidence="2" id="KW-0479">Metal-binding</keyword>
<name>A0ABR6B7J3_9PSEU</name>
<evidence type="ECO:0000259" key="5">
    <source>
        <dbReference type="PROSITE" id="PS51296"/>
    </source>
</evidence>
<accession>A0ABR6B7J3</accession>